<comment type="similarity">
    <text evidence="7">Belongs to the ATPase delta chain family.</text>
</comment>
<protein>
    <recommendedName>
        <fullName evidence="7">ATP synthase subunit delta</fullName>
    </recommendedName>
    <alternativeName>
        <fullName evidence="7">ATP synthase F(1) sector subunit delta</fullName>
    </alternativeName>
    <alternativeName>
        <fullName evidence="7">F-type ATPase subunit delta</fullName>
        <shortName evidence="7">F-ATPase subunit delta</shortName>
    </alternativeName>
</protein>
<name>A0ABS9KQB6_9BACT</name>
<keyword evidence="5 7" id="KW-0472">Membrane</keyword>
<comment type="function">
    <text evidence="7">This protein is part of the stalk that links CF(0) to CF(1). It either transmits conformational changes from CF(0) to CF(1) or is implicated in proton conduction.</text>
</comment>
<dbReference type="Gene3D" id="1.10.520.20">
    <property type="entry name" value="N-terminal domain of the delta subunit of the F1F0-ATP synthase"/>
    <property type="match status" value="1"/>
</dbReference>
<keyword evidence="9" id="KW-1185">Reference proteome</keyword>
<reference evidence="8" key="1">
    <citation type="submission" date="2022-01" db="EMBL/GenBank/DDBJ databases">
        <authorList>
            <person name="Jo J.-H."/>
            <person name="Im W.-T."/>
        </authorList>
    </citation>
    <scope>NUCLEOTIDE SEQUENCE</scope>
    <source>
        <strain evidence="8">NA20</strain>
    </source>
</reference>
<evidence type="ECO:0000256" key="4">
    <source>
        <dbReference type="ARBA" id="ARBA00023065"/>
    </source>
</evidence>
<evidence type="ECO:0000256" key="5">
    <source>
        <dbReference type="ARBA" id="ARBA00023136"/>
    </source>
</evidence>
<proteinExistence type="inferred from homology"/>
<dbReference type="EMBL" id="JAKLTR010000005">
    <property type="protein sequence ID" value="MCG2614523.1"/>
    <property type="molecule type" value="Genomic_DNA"/>
</dbReference>
<keyword evidence="4 7" id="KW-0406">Ion transport</keyword>
<accession>A0ABS9KQB6</accession>
<keyword evidence="2 7" id="KW-0813">Transport</keyword>
<comment type="subcellular location">
    <subcellularLocation>
        <location evidence="7">Cell membrane</location>
        <topology evidence="7">Peripheral membrane protein</topology>
    </subcellularLocation>
    <subcellularLocation>
        <location evidence="1">Membrane</location>
    </subcellularLocation>
</comment>
<dbReference type="HAMAP" id="MF_01416">
    <property type="entry name" value="ATP_synth_delta_bact"/>
    <property type="match status" value="1"/>
</dbReference>
<evidence type="ECO:0000256" key="6">
    <source>
        <dbReference type="ARBA" id="ARBA00023310"/>
    </source>
</evidence>
<comment type="caution">
    <text evidence="8">The sequence shown here is derived from an EMBL/GenBank/DDBJ whole genome shotgun (WGS) entry which is preliminary data.</text>
</comment>
<dbReference type="Pfam" id="PF00213">
    <property type="entry name" value="OSCP"/>
    <property type="match status" value="1"/>
</dbReference>
<keyword evidence="7" id="KW-1003">Cell membrane</keyword>
<comment type="function">
    <text evidence="7">F(1)F(0) ATP synthase produces ATP from ADP in the presence of a proton or sodium gradient. F-type ATPases consist of two structural domains, F(1) containing the extramembraneous catalytic core and F(0) containing the membrane proton channel, linked together by a central stalk and a peripheral stalk. During catalysis, ATP synthesis in the catalytic domain of F(1) is coupled via a rotary mechanism of the central stalk subunits to proton translocation.</text>
</comment>
<evidence type="ECO:0000313" key="9">
    <source>
        <dbReference type="Proteomes" id="UP001165367"/>
    </source>
</evidence>
<organism evidence="8 9">
    <name type="scientific">Terrimonas ginsenosidimutans</name>
    <dbReference type="NCBI Taxonomy" id="2908004"/>
    <lineage>
        <taxon>Bacteria</taxon>
        <taxon>Pseudomonadati</taxon>
        <taxon>Bacteroidota</taxon>
        <taxon>Chitinophagia</taxon>
        <taxon>Chitinophagales</taxon>
        <taxon>Chitinophagaceae</taxon>
        <taxon>Terrimonas</taxon>
    </lineage>
</organism>
<dbReference type="Proteomes" id="UP001165367">
    <property type="component" value="Unassembled WGS sequence"/>
</dbReference>
<keyword evidence="7" id="KW-0139">CF(1)</keyword>
<gene>
    <name evidence="7 8" type="primary">atpH</name>
    <name evidence="8" type="ORF">LZZ85_09535</name>
</gene>
<keyword evidence="6 7" id="KW-0066">ATP synthesis</keyword>
<dbReference type="InterPro" id="IPR026015">
    <property type="entry name" value="ATP_synth_OSCP/delta_N_sf"/>
</dbReference>
<evidence type="ECO:0000256" key="3">
    <source>
        <dbReference type="ARBA" id="ARBA00022781"/>
    </source>
</evidence>
<dbReference type="RefSeq" id="WP_237871017.1">
    <property type="nucleotide sequence ID" value="NZ_JAKLTR010000005.1"/>
</dbReference>
<evidence type="ECO:0000313" key="8">
    <source>
        <dbReference type="EMBL" id="MCG2614523.1"/>
    </source>
</evidence>
<evidence type="ECO:0000256" key="2">
    <source>
        <dbReference type="ARBA" id="ARBA00022448"/>
    </source>
</evidence>
<keyword evidence="3 7" id="KW-0375">Hydrogen ion transport</keyword>
<dbReference type="NCBIfam" id="TIGR01145">
    <property type="entry name" value="ATP_synt_delta"/>
    <property type="match status" value="1"/>
</dbReference>
<evidence type="ECO:0000256" key="1">
    <source>
        <dbReference type="ARBA" id="ARBA00004370"/>
    </source>
</evidence>
<dbReference type="InterPro" id="IPR000711">
    <property type="entry name" value="ATPase_OSCP/dsu"/>
</dbReference>
<sequence length="187" mass="20786">MPNPRLATRYAKSLIDLSIERGELEQVFADMQWLQAVIKSNRDFVNLLRSPIIKADVKKKIVEAVTAGKLSVVTNGFNTLLITKGREGTLPEIVNAFIDQYKKHKNIQVVQLTTAEPVSEALKNAIVAQVKKSAGFENIELEEKVDPSLIGGFVLQAGDQLVDASVAYDLKAIAKQFENNDFIYKVR</sequence>
<dbReference type="PRINTS" id="PR00125">
    <property type="entry name" value="ATPASEDELTA"/>
</dbReference>
<dbReference type="PROSITE" id="PS00389">
    <property type="entry name" value="ATPASE_DELTA"/>
    <property type="match status" value="1"/>
</dbReference>
<dbReference type="InterPro" id="IPR020781">
    <property type="entry name" value="ATPase_OSCP/d_CS"/>
</dbReference>
<dbReference type="PANTHER" id="PTHR11910">
    <property type="entry name" value="ATP SYNTHASE DELTA CHAIN"/>
    <property type="match status" value="1"/>
</dbReference>
<dbReference type="SUPFAM" id="SSF47928">
    <property type="entry name" value="N-terminal domain of the delta subunit of the F1F0-ATP synthase"/>
    <property type="match status" value="1"/>
</dbReference>
<evidence type="ECO:0000256" key="7">
    <source>
        <dbReference type="HAMAP-Rule" id="MF_01416"/>
    </source>
</evidence>